<evidence type="ECO:0000256" key="2">
    <source>
        <dbReference type="SAM" id="MobiDB-lite"/>
    </source>
</evidence>
<keyword evidence="1" id="KW-0175">Coiled coil</keyword>
<reference evidence="3" key="1">
    <citation type="submission" date="2022-10" db="EMBL/GenBank/DDBJ databases">
        <title>Tapping the CABI collections for fungal endophytes: first genome assemblies for Collariella, Neodidymelliopsis, Ascochyta clinopodiicola, Didymella pomorum, Didymosphaeria variabile, Neocosmospora piperis and Neocucurbitaria cava.</title>
        <authorList>
            <person name="Hill R."/>
        </authorList>
    </citation>
    <scope>NUCLEOTIDE SEQUENCE</scope>
    <source>
        <strain evidence="3">IMI 366586</strain>
    </source>
</reference>
<evidence type="ECO:0000256" key="1">
    <source>
        <dbReference type="SAM" id="Coils"/>
    </source>
</evidence>
<sequence>MGNMTPEERTRLRAREIQRLHAAHVKNGPLKFAEAITEEDLKLANTIQPNWERLGGDENEYPENWVLKKGSLGPTLRFFRKNARKMIEGHVLDDVGLEADDKEEDQVDTNRVGTDTMEYLRSLHIDRPAIKHTPPALKPTNQGYREKDKADGDRLDRHINTHCDESTSDRLLKRVPPDQAVMSGGLGPMTNYEGTRKATGLNFPGYLSPSRNRNCHGLETPPQGNVKQVSVAVIESQALVDAKNEELDIMGDTVSSLNKECATWKRIALEKETALQDRIKKLDAAQKKLRQTEKDNMVLIEKEQKIMEKMEQMMEKMEQMKLELASTELAGEGQDIQKEHENEKHDTILTPSNLKRLQALMVKAGVVRG</sequence>
<organism evidence="3 4">
    <name type="scientific">Fusarium piperis</name>
    <dbReference type="NCBI Taxonomy" id="1435070"/>
    <lineage>
        <taxon>Eukaryota</taxon>
        <taxon>Fungi</taxon>
        <taxon>Dikarya</taxon>
        <taxon>Ascomycota</taxon>
        <taxon>Pezizomycotina</taxon>
        <taxon>Sordariomycetes</taxon>
        <taxon>Hypocreomycetidae</taxon>
        <taxon>Hypocreales</taxon>
        <taxon>Nectriaceae</taxon>
        <taxon>Fusarium</taxon>
        <taxon>Fusarium solani species complex</taxon>
    </lineage>
</organism>
<name>A0A9W9BS31_9HYPO</name>
<dbReference type="AlphaFoldDB" id="A0A9W9BS31"/>
<dbReference type="OrthoDB" id="5080391at2759"/>
<dbReference type="EMBL" id="JAPEUR010000058">
    <property type="protein sequence ID" value="KAJ4324562.1"/>
    <property type="molecule type" value="Genomic_DNA"/>
</dbReference>
<keyword evidence="4" id="KW-1185">Reference proteome</keyword>
<proteinExistence type="predicted"/>
<feature type="region of interest" description="Disordered" evidence="2">
    <location>
        <begin position="130"/>
        <end position="151"/>
    </location>
</feature>
<accession>A0A9W9BS31</accession>
<gene>
    <name evidence="3" type="ORF">N0V84_003841</name>
</gene>
<comment type="caution">
    <text evidence="3">The sequence shown here is derived from an EMBL/GenBank/DDBJ whole genome shotgun (WGS) entry which is preliminary data.</text>
</comment>
<feature type="coiled-coil region" evidence="1">
    <location>
        <begin position="275"/>
        <end position="330"/>
    </location>
</feature>
<evidence type="ECO:0000313" key="3">
    <source>
        <dbReference type="EMBL" id="KAJ4324562.1"/>
    </source>
</evidence>
<dbReference type="Proteomes" id="UP001140502">
    <property type="component" value="Unassembled WGS sequence"/>
</dbReference>
<protein>
    <submittedName>
        <fullName evidence="3">Uncharacterized protein</fullName>
    </submittedName>
</protein>
<evidence type="ECO:0000313" key="4">
    <source>
        <dbReference type="Proteomes" id="UP001140502"/>
    </source>
</evidence>